<proteinExistence type="predicted"/>
<keyword evidence="3" id="KW-1185">Reference proteome</keyword>
<reference evidence="2 3" key="1">
    <citation type="submission" date="2017-09" db="EMBL/GenBank/DDBJ databases">
        <authorList>
            <person name="Ehlers B."/>
            <person name="Leendertz F.H."/>
        </authorList>
    </citation>
    <scope>NUCLEOTIDE SEQUENCE [LARGE SCALE GENOMIC DNA]</scope>
    <source>
        <strain evidence="2 3">CGMCC 4.6857</strain>
    </source>
</reference>
<organism evidence="2 3">
    <name type="scientific">Paractinoplanes atraurantiacus</name>
    <dbReference type="NCBI Taxonomy" id="1036182"/>
    <lineage>
        <taxon>Bacteria</taxon>
        <taxon>Bacillati</taxon>
        <taxon>Actinomycetota</taxon>
        <taxon>Actinomycetes</taxon>
        <taxon>Micromonosporales</taxon>
        <taxon>Micromonosporaceae</taxon>
        <taxon>Paractinoplanes</taxon>
    </lineage>
</organism>
<dbReference type="SUPFAM" id="SSF109854">
    <property type="entry name" value="DinB/YfiT-like putative metalloenzymes"/>
    <property type="match status" value="1"/>
</dbReference>
<dbReference type="Gene3D" id="1.20.120.450">
    <property type="entry name" value="dinb family like domain"/>
    <property type="match status" value="1"/>
</dbReference>
<accession>A0A285IEU0</accession>
<sequence length="209" mass="21569">MAMDYRRTFRAAAVTFVDLVSRVPAERWDAPGLGEWTLRELVAHTAGSALRQVPDVLGARAETAAVTSPEAYWTFARSVPPSVYAEAVAASTVLARQAAGELGDHPADLIGELAGRATQALAAAGDDDVVSTPVGGMRVRDWLPTRTFELVVHGLDVAAAAGVEAAFPPDAVSEATALAARVAAALGDGPAVLFALTGRAPLPKGFSVL</sequence>
<evidence type="ECO:0000313" key="2">
    <source>
        <dbReference type="EMBL" id="SNY45586.1"/>
    </source>
</evidence>
<dbReference type="GO" id="GO:0046872">
    <property type="term" value="F:metal ion binding"/>
    <property type="evidence" value="ECO:0007669"/>
    <property type="project" value="InterPro"/>
</dbReference>
<dbReference type="InterPro" id="IPR034660">
    <property type="entry name" value="DinB/YfiT-like"/>
</dbReference>
<protein>
    <submittedName>
        <fullName evidence="2">TIGR03083 family protein</fullName>
    </submittedName>
</protein>
<dbReference type="AlphaFoldDB" id="A0A285IEU0"/>
<dbReference type="InterPro" id="IPR024344">
    <property type="entry name" value="MDMPI_metal-binding"/>
</dbReference>
<feature type="domain" description="Mycothiol-dependent maleylpyruvate isomerase metal-binding" evidence="1">
    <location>
        <begin position="9"/>
        <end position="158"/>
    </location>
</feature>
<dbReference type="Pfam" id="PF11716">
    <property type="entry name" value="MDMPI_N"/>
    <property type="match status" value="1"/>
</dbReference>
<name>A0A285IEU0_9ACTN</name>
<evidence type="ECO:0000259" key="1">
    <source>
        <dbReference type="Pfam" id="PF11716"/>
    </source>
</evidence>
<evidence type="ECO:0000313" key="3">
    <source>
        <dbReference type="Proteomes" id="UP000219612"/>
    </source>
</evidence>
<dbReference type="EMBL" id="OBDY01000007">
    <property type="protein sequence ID" value="SNY45586.1"/>
    <property type="molecule type" value="Genomic_DNA"/>
</dbReference>
<gene>
    <name evidence="2" type="ORF">SAMN05421748_107255</name>
</gene>
<dbReference type="Proteomes" id="UP000219612">
    <property type="component" value="Unassembled WGS sequence"/>
</dbReference>